<dbReference type="EMBL" id="JAHESC010000032">
    <property type="protein sequence ID" value="MBT1688895.1"/>
    <property type="molecule type" value="Genomic_DNA"/>
</dbReference>
<reference evidence="2 3" key="1">
    <citation type="submission" date="2021-05" db="EMBL/GenBank/DDBJ databases">
        <title>A Polyphasic approach of four new species of the genus Ohtaekwangia: Ohtaekwangia histidinii sp. nov., Ohtaekwangia cretensis sp. nov., Ohtaekwangia indiensis sp. nov., Ohtaekwangia reichenbachii sp. nov. from diverse environment.</title>
        <authorList>
            <person name="Octaviana S."/>
        </authorList>
    </citation>
    <scope>NUCLEOTIDE SEQUENCE [LARGE SCALE GENOMIC DNA]</scope>
    <source>
        <strain evidence="2 3">PWU37</strain>
    </source>
</reference>
<dbReference type="RefSeq" id="WP_254092122.1">
    <property type="nucleotide sequence ID" value="NZ_JAHESC010000032.1"/>
</dbReference>
<protein>
    <submittedName>
        <fullName evidence="2">Uncharacterized protein</fullName>
    </submittedName>
</protein>
<name>A0AAP2GJV1_9BACT</name>
<dbReference type="AlphaFoldDB" id="A0AAP2GJV1"/>
<keyword evidence="1" id="KW-0472">Membrane</keyword>
<keyword evidence="3" id="KW-1185">Reference proteome</keyword>
<accession>A0AAP2GJV1</accession>
<evidence type="ECO:0000313" key="2">
    <source>
        <dbReference type="EMBL" id="MBT1688895.1"/>
    </source>
</evidence>
<organism evidence="2 3">
    <name type="scientific">Dawidia soli</name>
    <dbReference type="NCBI Taxonomy" id="2782352"/>
    <lineage>
        <taxon>Bacteria</taxon>
        <taxon>Pseudomonadati</taxon>
        <taxon>Bacteroidota</taxon>
        <taxon>Cytophagia</taxon>
        <taxon>Cytophagales</taxon>
        <taxon>Chryseotaleaceae</taxon>
        <taxon>Dawidia</taxon>
    </lineage>
</organism>
<evidence type="ECO:0000256" key="1">
    <source>
        <dbReference type="SAM" id="Phobius"/>
    </source>
</evidence>
<proteinExistence type="predicted"/>
<evidence type="ECO:0000313" key="3">
    <source>
        <dbReference type="Proteomes" id="UP001319180"/>
    </source>
</evidence>
<keyword evidence="1" id="KW-0812">Transmembrane</keyword>
<gene>
    <name evidence="2" type="ORF">KK078_20165</name>
</gene>
<dbReference type="Proteomes" id="UP001319180">
    <property type="component" value="Unassembled WGS sequence"/>
</dbReference>
<comment type="caution">
    <text evidence="2">The sequence shown here is derived from an EMBL/GenBank/DDBJ whole genome shotgun (WGS) entry which is preliminary data.</text>
</comment>
<keyword evidence="1" id="KW-1133">Transmembrane helix</keyword>
<feature type="transmembrane region" description="Helical" evidence="1">
    <location>
        <begin position="41"/>
        <end position="62"/>
    </location>
</feature>
<sequence length="117" mass="13534">MNPEISFILVACFGASCQEIIHWFELRKKLDTENRKVLKSKFYWLITFLMISISGVGTWLFFYDQGNPMGKNVQMVLGAAFPALFKKAVDAFQRRDLGGYASKRSFSLHDVSKFYFK</sequence>